<name>A0A1D2L6J8_BROTH</name>
<dbReference type="PROSITE" id="PS51257">
    <property type="entry name" value="PROKAR_LIPOPROTEIN"/>
    <property type="match status" value="1"/>
</dbReference>
<keyword evidence="10 14" id="KW-0249">Electron transport</keyword>
<dbReference type="GO" id="GO:0005507">
    <property type="term" value="F:copper ion binding"/>
    <property type="evidence" value="ECO:0007669"/>
    <property type="project" value="InterPro"/>
</dbReference>
<keyword evidence="11 16" id="KW-1133">Transmembrane helix</keyword>
<comment type="catalytic activity">
    <reaction evidence="1 14">
        <text>2 a quinol + O2 = 2 a quinone + 2 H2O</text>
        <dbReference type="Rhea" id="RHEA:55376"/>
        <dbReference type="ChEBI" id="CHEBI:15377"/>
        <dbReference type="ChEBI" id="CHEBI:15379"/>
        <dbReference type="ChEBI" id="CHEBI:24646"/>
        <dbReference type="ChEBI" id="CHEBI:132124"/>
    </reaction>
</comment>
<dbReference type="InterPro" id="IPR002429">
    <property type="entry name" value="CcO_II-like_C"/>
</dbReference>
<feature type="transmembrane region" description="Helical" evidence="16">
    <location>
        <begin position="89"/>
        <end position="111"/>
    </location>
</feature>
<feature type="domain" description="Cytochrome oxidase subunit II copper A binding" evidence="17">
    <location>
        <begin position="123"/>
        <end position="235"/>
    </location>
</feature>
<evidence type="ECO:0000256" key="10">
    <source>
        <dbReference type="ARBA" id="ARBA00022982"/>
    </source>
</evidence>
<dbReference type="GO" id="GO:0016682">
    <property type="term" value="F:oxidoreductase activity, acting on diphenols and related substances as donors, oxygen as acceptor"/>
    <property type="evidence" value="ECO:0007669"/>
    <property type="project" value="InterPro"/>
</dbReference>
<keyword evidence="9" id="KW-0732">Signal</keyword>
<dbReference type="KEGG" id="bths:CNY62_05950"/>
<feature type="transmembrane region" description="Helical" evidence="16">
    <location>
        <begin position="42"/>
        <end position="68"/>
    </location>
</feature>
<reference evidence="19 21" key="1">
    <citation type="submission" date="2017-09" db="EMBL/GenBank/DDBJ databases">
        <title>Complete Genome Sequences of Two Strains of the Meat Spoilage Bacterium Brochothrix thermosphacta Isolated from Ground Chicken.</title>
        <authorList>
            <person name="Paoli G.C."/>
            <person name="Wijey C."/>
            <person name="Chen C.-Y."/>
            <person name="Nguyen L."/>
            <person name="Yan X."/>
            <person name="Irwin P.L."/>
        </authorList>
    </citation>
    <scope>NUCLEOTIDE SEQUENCE [LARGE SCALE GENOMIC DNA]</scope>
    <source>
        <strain evidence="19 21">BI</strain>
    </source>
</reference>
<evidence type="ECO:0000256" key="11">
    <source>
        <dbReference type="ARBA" id="ARBA00022989"/>
    </source>
</evidence>
<dbReference type="PANTHER" id="PTHR22888">
    <property type="entry name" value="CYTOCHROME C OXIDASE, SUBUNIT II"/>
    <property type="match status" value="1"/>
</dbReference>
<dbReference type="InterPro" id="IPR036257">
    <property type="entry name" value="Cyt_c_oxidase_su2_TM_sf"/>
</dbReference>
<dbReference type="InterPro" id="IPR045187">
    <property type="entry name" value="CcO_II"/>
</dbReference>
<dbReference type="SUPFAM" id="SSF49503">
    <property type="entry name" value="Cupredoxins"/>
    <property type="match status" value="1"/>
</dbReference>
<comment type="similarity">
    <text evidence="3 14">Belongs to the cytochrome c oxidase subunit 2 family.</text>
</comment>
<keyword evidence="13 14" id="KW-0472">Membrane</keyword>
<dbReference type="AlphaFoldDB" id="A0A1D2L6J8"/>
<dbReference type="GO" id="GO:0005886">
    <property type="term" value="C:plasma membrane"/>
    <property type="evidence" value="ECO:0007669"/>
    <property type="project" value="UniProtKB-SubCell"/>
</dbReference>
<dbReference type="Gene3D" id="1.10.287.90">
    <property type="match status" value="1"/>
</dbReference>
<reference evidence="22" key="2">
    <citation type="submission" date="2018-04" db="EMBL/GenBank/DDBJ databases">
        <authorList>
            <person name="Illikoud N."/>
        </authorList>
    </citation>
    <scope>NUCLEOTIDE SEQUENCE [LARGE SCALE GENOMIC DNA]</scope>
</reference>
<evidence type="ECO:0000313" key="20">
    <source>
        <dbReference type="EMBL" id="SPP29759.1"/>
    </source>
</evidence>
<feature type="domain" description="Cytochrome oxidase subunit II transmembrane region profile" evidence="18">
    <location>
        <begin position="20"/>
        <end position="117"/>
    </location>
</feature>
<keyword evidence="5 14" id="KW-0813">Transport</keyword>
<dbReference type="InterPro" id="IPR011759">
    <property type="entry name" value="Cyt_c_oxidase_su2_TM_dom"/>
</dbReference>
<dbReference type="OrthoDB" id="9781261at2"/>
<evidence type="ECO:0000256" key="15">
    <source>
        <dbReference type="SAM" id="MobiDB-lite"/>
    </source>
</evidence>
<evidence type="ECO:0000256" key="14">
    <source>
        <dbReference type="PIRNR" id="PIRNR000292"/>
    </source>
</evidence>
<evidence type="ECO:0000313" key="19">
    <source>
        <dbReference type="EMBL" id="ATF25982.1"/>
    </source>
</evidence>
<reference evidence="20" key="3">
    <citation type="submission" date="2018-04" db="EMBL/GenBank/DDBJ databases">
        <authorList>
            <person name="Go L.Y."/>
            <person name="Mitchell J.A."/>
        </authorList>
    </citation>
    <scope>NUCLEOTIDE SEQUENCE</scope>
    <source>
        <strain evidence="20">BSAS1 3</strain>
    </source>
</reference>
<evidence type="ECO:0000256" key="16">
    <source>
        <dbReference type="SAM" id="Phobius"/>
    </source>
</evidence>
<dbReference type="InterPro" id="IPR008972">
    <property type="entry name" value="Cupredoxin"/>
</dbReference>
<dbReference type="Gene3D" id="2.60.40.420">
    <property type="entry name" value="Cupredoxins - blue copper proteins"/>
    <property type="match status" value="1"/>
</dbReference>
<keyword evidence="6 14" id="KW-1003">Cell membrane</keyword>
<evidence type="ECO:0000256" key="6">
    <source>
        <dbReference type="ARBA" id="ARBA00022475"/>
    </source>
</evidence>
<dbReference type="PROSITE" id="PS50857">
    <property type="entry name" value="COX2_CUA"/>
    <property type="match status" value="1"/>
</dbReference>
<evidence type="ECO:0000313" key="22">
    <source>
        <dbReference type="Proteomes" id="UP000270190"/>
    </source>
</evidence>
<evidence type="ECO:0000256" key="4">
    <source>
        <dbReference type="ARBA" id="ARBA00016131"/>
    </source>
</evidence>
<dbReference type="CDD" id="cd04212">
    <property type="entry name" value="CuRO_UO_II"/>
    <property type="match status" value="1"/>
</dbReference>
<dbReference type="PIRSF" id="PIRSF000292">
    <property type="entry name" value="Ubi_od_II"/>
    <property type="match status" value="1"/>
</dbReference>
<comment type="subcellular location">
    <subcellularLocation>
        <location evidence="2">Cell membrane</location>
        <topology evidence="2">Multi-pass membrane protein</topology>
    </subcellularLocation>
</comment>
<evidence type="ECO:0000256" key="13">
    <source>
        <dbReference type="ARBA" id="ARBA00023136"/>
    </source>
</evidence>
<evidence type="ECO:0000256" key="1">
    <source>
        <dbReference type="ARBA" id="ARBA00000725"/>
    </source>
</evidence>
<dbReference type="GO" id="GO:0009486">
    <property type="term" value="F:cytochrome bo3 ubiquinol oxidase activity"/>
    <property type="evidence" value="ECO:0007669"/>
    <property type="project" value="InterPro"/>
</dbReference>
<evidence type="ECO:0000256" key="8">
    <source>
        <dbReference type="ARBA" id="ARBA00022692"/>
    </source>
</evidence>
<dbReference type="PROSITE" id="PS50999">
    <property type="entry name" value="COX2_TM"/>
    <property type="match status" value="1"/>
</dbReference>
<evidence type="ECO:0000256" key="5">
    <source>
        <dbReference type="ARBA" id="ARBA00022448"/>
    </source>
</evidence>
<feature type="region of interest" description="Disordered" evidence="15">
    <location>
        <begin position="296"/>
        <end position="336"/>
    </location>
</feature>
<dbReference type="Proteomes" id="UP000270190">
    <property type="component" value="Unassembled WGS sequence"/>
</dbReference>
<keyword evidence="21" id="KW-1185">Reference proteome</keyword>
<evidence type="ECO:0000256" key="9">
    <source>
        <dbReference type="ARBA" id="ARBA00022729"/>
    </source>
</evidence>
<protein>
    <recommendedName>
        <fullName evidence="4 14">Quinol oxidase subunit 2</fullName>
        <ecNumber evidence="14">1.10.3.-</ecNumber>
    </recommendedName>
</protein>
<dbReference type="STRING" id="2756.BFR44_05855"/>
<dbReference type="Pfam" id="PF02790">
    <property type="entry name" value="COX2_TM"/>
    <property type="match status" value="1"/>
</dbReference>
<proteinExistence type="inferred from homology"/>
<evidence type="ECO:0000259" key="17">
    <source>
        <dbReference type="PROSITE" id="PS50857"/>
    </source>
</evidence>
<keyword evidence="7 14" id="KW-0679">Respiratory chain</keyword>
<dbReference type="EC" id="1.10.3.-" evidence="14"/>
<comment type="function">
    <text evidence="14">Catalyzes quinol oxidation with the concomitant reduction of oxygen to water. Subunit II transfers the electrons from a quinol to the binuclear center of the catalytic subunit I.</text>
</comment>
<evidence type="ECO:0000256" key="12">
    <source>
        <dbReference type="ARBA" id="ARBA00023002"/>
    </source>
</evidence>
<evidence type="ECO:0000256" key="2">
    <source>
        <dbReference type="ARBA" id="ARBA00004651"/>
    </source>
</evidence>
<dbReference type="InterPro" id="IPR034227">
    <property type="entry name" value="CuRO_UO_II"/>
</dbReference>
<gene>
    <name evidence="19" type="primary">qoxA</name>
    <name evidence="20" type="ORF">BTBSAS_60062</name>
    <name evidence="19" type="ORF">CNY62_05950</name>
</gene>
<dbReference type="NCBIfam" id="TIGR01432">
    <property type="entry name" value="QOXA"/>
    <property type="match status" value="1"/>
</dbReference>
<keyword evidence="8 16" id="KW-0812">Transmembrane</keyword>
<accession>A0A1D2L6J8</accession>
<dbReference type="PANTHER" id="PTHR22888:SF18">
    <property type="entry name" value="CYTOCHROME BO(3) UBIQUINOL OXIDASE SUBUNIT 2"/>
    <property type="match status" value="1"/>
</dbReference>
<evidence type="ECO:0000256" key="3">
    <source>
        <dbReference type="ARBA" id="ARBA00007866"/>
    </source>
</evidence>
<dbReference type="InterPro" id="IPR006333">
    <property type="entry name" value="Cyt_o_ubiquinol_oxidase_su2"/>
</dbReference>
<dbReference type="Proteomes" id="UP000243591">
    <property type="component" value="Chromosome"/>
</dbReference>
<sequence>MAKRFKLLLLTGILSIAALVSGCSNIAVLDPKGPVAKTQSGLIMYSIIFMLVIVVVIMILLAVMLVKYRERTNLSNYEPNMHGSLKLEVIWTVIPVLIVIALTVPTVKAIYSLEKAPSVTKDQKPLVIHATSADWKWFFSYEDSDIETVNYVNIPVNRPVEFKLVAADTMTSFWVPQLGGQKYAMTGMQMDLFLQADHEGTYKGRNANFNGRGFEGQKFDVVAQSDADFNAWIKKSQKAPKLTQDKYDKMLIPGHEEVQTFSGTHLGFANHVTDPEYVFYAWKRYNYIPLNPHNPNQKQELSDKPLLPARSKTITNARYTEDGKMKHGPTTAKTSH</sequence>
<evidence type="ECO:0000313" key="21">
    <source>
        <dbReference type="Proteomes" id="UP000243591"/>
    </source>
</evidence>
<dbReference type="GO" id="GO:0042773">
    <property type="term" value="P:ATP synthesis coupled electron transport"/>
    <property type="evidence" value="ECO:0007669"/>
    <property type="project" value="TreeGrafter"/>
</dbReference>
<dbReference type="EMBL" id="CP023483">
    <property type="protein sequence ID" value="ATF25982.1"/>
    <property type="molecule type" value="Genomic_DNA"/>
</dbReference>
<organism evidence="19 21">
    <name type="scientific">Brochothrix thermosphacta</name>
    <name type="common">Microbacterium thermosphactum</name>
    <dbReference type="NCBI Taxonomy" id="2756"/>
    <lineage>
        <taxon>Bacteria</taxon>
        <taxon>Bacillati</taxon>
        <taxon>Bacillota</taxon>
        <taxon>Bacilli</taxon>
        <taxon>Bacillales</taxon>
        <taxon>Listeriaceae</taxon>
        <taxon>Brochothrix</taxon>
    </lineage>
</organism>
<dbReference type="SUPFAM" id="SSF81464">
    <property type="entry name" value="Cytochrome c oxidase subunit II-like, transmembrane region"/>
    <property type="match status" value="1"/>
</dbReference>
<dbReference type="EMBL" id="OUNC01000056">
    <property type="protein sequence ID" value="SPP29759.1"/>
    <property type="molecule type" value="Genomic_DNA"/>
</dbReference>
<evidence type="ECO:0000256" key="7">
    <source>
        <dbReference type="ARBA" id="ARBA00022660"/>
    </source>
</evidence>
<dbReference type="InterPro" id="IPR006332">
    <property type="entry name" value="QoxA"/>
</dbReference>
<keyword evidence="12 14" id="KW-0560">Oxidoreductase</keyword>
<dbReference type="RefSeq" id="WP_069119775.1">
    <property type="nucleotide sequence ID" value="NZ_CBCPIX010000003.1"/>
</dbReference>
<dbReference type="GO" id="GO:0004129">
    <property type="term" value="F:cytochrome-c oxidase activity"/>
    <property type="evidence" value="ECO:0007669"/>
    <property type="project" value="UniProtKB-UniRule"/>
</dbReference>
<evidence type="ECO:0000259" key="18">
    <source>
        <dbReference type="PROSITE" id="PS50999"/>
    </source>
</evidence>